<keyword evidence="2" id="KW-0732">Signal</keyword>
<reference evidence="4" key="1">
    <citation type="submission" date="2017-04" db="EMBL/GenBank/DDBJ databases">
        <authorList>
            <person name="Varghese N."/>
            <person name="Submissions S."/>
        </authorList>
    </citation>
    <scope>NUCLEOTIDE SEQUENCE [LARGE SCALE GENOMIC DNA]</scope>
    <source>
        <strain evidence="4">DSM 12126</strain>
    </source>
</reference>
<feature type="chain" id="PRO_5012958376" evidence="2">
    <location>
        <begin position="21"/>
        <end position="366"/>
    </location>
</feature>
<dbReference type="Proteomes" id="UP000192756">
    <property type="component" value="Unassembled WGS sequence"/>
</dbReference>
<dbReference type="EMBL" id="FWXT01000001">
    <property type="protein sequence ID" value="SMC75151.1"/>
    <property type="molecule type" value="Genomic_DNA"/>
</dbReference>
<keyword evidence="1" id="KW-0175">Coiled coil</keyword>
<sequence length="366" mass="39447">MKIYFLIACLCISLSIKAQTDVPVDVPGIGYGATSASSTFRFDYLGKPVAHYGLGWYSENGTPSAYLSGYAGLKFFTSGGVKMMVGADGNVGIGTTNATTPLFVNGGSSMTNGWNKTATLRSTYPVLIFNSSDAKWAGLGYDNSSGFNLWVNAASDDLPGTGNIPFHVSNAGDISLGNGNAAFKLNVNGEADFTKYLRLRSNDQEMQFYRDGSVYGYLWSSSNGLHWGKGSGSNSITIDNSGNTGIGITDPKGYKLAVNGKIRAQEIKVEASPWPDYVFASDYQLPTLQETEKHIKDKGHLPGIPSAAEVKANGIDLGEMNAKLLQKIEELTLHLIEQNNRNQKQDAIIAKQQNEINQLKNKLSIP</sequence>
<evidence type="ECO:0000256" key="1">
    <source>
        <dbReference type="SAM" id="Coils"/>
    </source>
</evidence>
<accession>A0A1W2BQL5</accession>
<feature type="coiled-coil region" evidence="1">
    <location>
        <begin position="321"/>
        <end position="362"/>
    </location>
</feature>
<keyword evidence="4" id="KW-1185">Reference proteome</keyword>
<organism evidence="3 4">
    <name type="scientific">Pedobacter africanus</name>
    <dbReference type="NCBI Taxonomy" id="151894"/>
    <lineage>
        <taxon>Bacteria</taxon>
        <taxon>Pseudomonadati</taxon>
        <taxon>Bacteroidota</taxon>
        <taxon>Sphingobacteriia</taxon>
        <taxon>Sphingobacteriales</taxon>
        <taxon>Sphingobacteriaceae</taxon>
        <taxon>Pedobacter</taxon>
    </lineage>
</organism>
<evidence type="ECO:0000256" key="2">
    <source>
        <dbReference type="SAM" id="SignalP"/>
    </source>
</evidence>
<dbReference type="AlphaFoldDB" id="A0A1W2BQL5"/>
<gene>
    <name evidence="3" type="ORF">SAMN04488524_2556</name>
</gene>
<dbReference type="RefSeq" id="WP_084239083.1">
    <property type="nucleotide sequence ID" value="NZ_FWXT01000001.1"/>
</dbReference>
<protein>
    <submittedName>
        <fullName evidence="3">Uncharacterized protein</fullName>
    </submittedName>
</protein>
<name>A0A1W2BQL5_9SPHI</name>
<feature type="signal peptide" evidence="2">
    <location>
        <begin position="1"/>
        <end position="20"/>
    </location>
</feature>
<dbReference type="OrthoDB" id="756355at2"/>
<proteinExistence type="predicted"/>
<evidence type="ECO:0000313" key="3">
    <source>
        <dbReference type="EMBL" id="SMC75151.1"/>
    </source>
</evidence>
<evidence type="ECO:0000313" key="4">
    <source>
        <dbReference type="Proteomes" id="UP000192756"/>
    </source>
</evidence>
<dbReference type="STRING" id="151894.SAMN04488524_2556"/>